<reference evidence="2" key="2">
    <citation type="journal article" date="2022" name="Proc. Natl. Acad. Sci. U.S.A.">
        <title>Diploid-dominant life cycles characterize the early evolution of Fungi.</title>
        <authorList>
            <person name="Amses K.R."/>
            <person name="Simmons D.R."/>
            <person name="Longcore J.E."/>
            <person name="Mondo S.J."/>
            <person name="Seto K."/>
            <person name="Jeronimo G.H."/>
            <person name="Bonds A.E."/>
            <person name="Quandt C.A."/>
            <person name="Davis W.J."/>
            <person name="Chang Y."/>
            <person name="Federici B.A."/>
            <person name="Kuo A."/>
            <person name="LaButti K."/>
            <person name="Pangilinan J."/>
            <person name="Andreopoulos W."/>
            <person name="Tritt A."/>
            <person name="Riley R."/>
            <person name="Hundley H."/>
            <person name="Johnson J."/>
            <person name="Lipzen A."/>
            <person name="Barry K."/>
            <person name="Lang B.F."/>
            <person name="Cuomo C.A."/>
            <person name="Buchler N.E."/>
            <person name="Grigoriev I.V."/>
            <person name="Spatafora J.W."/>
            <person name="Stajich J.E."/>
            <person name="James T.Y."/>
        </authorList>
    </citation>
    <scope>NUCLEOTIDE SEQUENCE</scope>
    <source>
        <strain evidence="2">AG</strain>
    </source>
</reference>
<proteinExistence type="predicted"/>
<feature type="compositionally biased region" description="Polar residues" evidence="1">
    <location>
        <begin position="190"/>
        <end position="207"/>
    </location>
</feature>
<dbReference type="Proteomes" id="UP001206595">
    <property type="component" value="Unassembled WGS sequence"/>
</dbReference>
<protein>
    <recommendedName>
        <fullName evidence="4">UBZ4-type domain-containing protein</fullName>
    </recommendedName>
</protein>
<reference evidence="2" key="1">
    <citation type="submission" date="2021-06" db="EMBL/GenBank/DDBJ databases">
        <authorList>
            <consortium name="DOE Joint Genome Institute"/>
            <person name="Mondo S.J."/>
            <person name="Amses K.R."/>
            <person name="Simmons D.R."/>
            <person name="Longcore J.E."/>
            <person name="Seto K."/>
            <person name="Alves G.H."/>
            <person name="Bonds A.E."/>
            <person name="Quandt C.A."/>
            <person name="Davis W.J."/>
            <person name="Chang Y."/>
            <person name="Letcher P.M."/>
            <person name="Powell M.J."/>
            <person name="Kuo A."/>
            <person name="Labutti K."/>
            <person name="Pangilinan J."/>
            <person name="Andreopoulos W."/>
            <person name="Tritt A."/>
            <person name="Riley R."/>
            <person name="Hundley H."/>
            <person name="Johnson J."/>
            <person name="Lipzen A."/>
            <person name="Barry K."/>
            <person name="Berbee M.L."/>
            <person name="Buchler N.E."/>
            <person name="Grigoriev I.V."/>
            <person name="Spatafora J.W."/>
            <person name="Stajich J.E."/>
            <person name="James T.Y."/>
        </authorList>
    </citation>
    <scope>NUCLEOTIDE SEQUENCE</scope>
    <source>
        <strain evidence="2">AG</strain>
    </source>
</reference>
<feature type="compositionally biased region" description="Basic residues" evidence="1">
    <location>
        <begin position="499"/>
        <end position="529"/>
    </location>
</feature>
<feature type="compositionally biased region" description="Polar residues" evidence="1">
    <location>
        <begin position="100"/>
        <end position="111"/>
    </location>
</feature>
<evidence type="ECO:0000313" key="2">
    <source>
        <dbReference type="EMBL" id="KAI8581270.1"/>
    </source>
</evidence>
<name>A0AAD5EDZ4_UMBRA</name>
<feature type="compositionally biased region" description="Basic and acidic residues" evidence="1">
    <location>
        <begin position="83"/>
        <end position="94"/>
    </location>
</feature>
<keyword evidence="3" id="KW-1185">Reference proteome</keyword>
<dbReference type="EMBL" id="MU620907">
    <property type="protein sequence ID" value="KAI8581270.1"/>
    <property type="molecule type" value="Genomic_DNA"/>
</dbReference>
<evidence type="ECO:0000256" key="1">
    <source>
        <dbReference type="SAM" id="MobiDB-lite"/>
    </source>
</evidence>
<dbReference type="GeneID" id="75909911"/>
<dbReference type="RefSeq" id="XP_051446274.1">
    <property type="nucleotide sequence ID" value="XM_051584561.1"/>
</dbReference>
<feature type="region of interest" description="Disordered" evidence="1">
    <location>
        <begin position="423"/>
        <end position="445"/>
    </location>
</feature>
<feature type="compositionally biased region" description="Polar residues" evidence="1">
    <location>
        <begin position="15"/>
        <end position="39"/>
    </location>
</feature>
<feature type="region of interest" description="Disordered" evidence="1">
    <location>
        <begin position="52"/>
        <end position="111"/>
    </location>
</feature>
<feature type="region of interest" description="Disordered" evidence="1">
    <location>
        <begin position="1"/>
        <end position="39"/>
    </location>
</feature>
<gene>
    <name evidence="2" type="ORF">K450DRAFT_198023</name>
</gene>
<dbReference type="AlphaFoldDB" id="A0AAD5EDZ4"/>
<evidence type="ECO:0008006" key="4">
    <source>
        <dbReference type="Google" id="ProtNLM"/>
    </source>
</evidence>
<comment type="caution">
    <text evidence="2">The sequence shown here is derived from an EMBL/GenBank/DDBJ whole genome shotgun (WGS) entry which is preliminary data.</text>
</comment>
<evidence type="ECO:0000313" key="3">
    <source>
        <dbReference type="Proteomes" id="UP001206595"/>
    </source>
</evidence>
<accession>A0AAD5EDZ4</accession>
<feature type="region of interest" description="Disordered" evidence="1">
    <location>
        <begin position="470"/>
        <end position="529"/>
    </location>
</feature>
<feature type="region of interest" description="Disordered" evidence="1">
    <location>
        <begin position="142"/>
        <end position="247"/>
    </location>
</feature>
<feature type="compositionally biased region" description="Low complexity" evidence="1">
    <location>
        <begin position="1"/>
        <end position="11"/>
    </location>
</feature>
<feature type="compositionally biased region" description="Basic and acidic residues" evidence="1">
    <location>
        <begin position="212"/>
        <end position="226"/>
    </location>
</feature>
<feature type="compositionally biased region" description="Polar residues" evidence="1">
    <location>
        <begin position="227"/>
        <end position="247"/>
    </location>
</feature>
<feature type="compositionally biased region" description="Basic residues" evidence="1">
    <location>
        <begin position="57"/>
        <end position="69"/>
    </location>
</feature>
<sequence>MLQQQQQKQQKGSGMASNSEKGSWRQENGSNEVIPSSSPLKDLVEDWLSSDEELQQHKRVSKSAKRVVKGIKPPSSNIYTISAKEEAFVKDANDSPRGGNENSPLYQTSSILTSSPVSPLFYEKIKPIVRRHDIAGSAPNTRAALESNSPLAAKHRGSQEHTQKSNLSSRADKSWKGKHTPVSRSLLPEFTSTVATTSSVQRQTIPHVSQRRSTDKASNSKRDERNTINTSAWSHIPPNTHSSTHSRMSANLADPYFQTCPICDAEFPTSVIEEHADECIGKLVLEPVHRPISSQKPLTQSLLAPLKSAKSFTVYKDDTGSQTRPKVISRPVDRQEEKECPICRAKIRADLLQKHVEEELDELSSGSVPSNIPFRLPAMSTDDNSQSSAVGKYPEPTCSIPVDDDSDSECSVIDLASESNSVNVDIQTPVSSHRPRQRSLSPVEGFQDIRQLQNDDPGYQMYFRQFGDARLDSAKSRKRRNQTAADQDDGEPGIAPTVSKRKPNRNYRKFRGNSNSRRPRQRPGRGGRK</sequence>
<organism evidence="2 3">
    <name type="scientific">Umbelopsis ramanniana AG</name>
    <dbReference type="NCBI Taxonomy" id="1314678"/>
    <lineage>
        <taxon>Eukaryota</taxon>
        <taxon>Fungi</taxon>
        <taxon>Fungi incertae sedis</taxon>
        <taxon>Mucoromycota</taxon>
        <taxon>Mucoromycotina</taxon>
        <taxon>Umbelopsidomycetes</taxon>
        <taxon>Umbelopsidales</taxon>
        <taxon>Umbelopsidaceae</taxon>
        <taxon>Umbelopsis</taxon>
    </lineage>
</organism>
<feature type="region of interest" description="Disordered" evidence="1">
    <location>
        <begin position="379"/>
        <end position="406"/>
    </location>
</feature>